<dbReference type="InterPro" id="IPR013750">
    <property type="entry name" value="GHMP_kinase_C_dom"/>
</dbReference>
<dbReference type="RefSeq" id="WP_313794449.1">
    <property type="nucleotide sequence ID" value="NZ_CP102453.1"/>
</dbReference>
<dbReference type="PROSITE" id="PS00627">
    <property type="entry name" value="GHMP_KINASES_ATP"/>
    <property type="match status" value="1"/>
</dbReference>
<comment type="function">
    <text evidence="12 13">Catalyzes the ATP-dependent phosphorylation of L-homoserine to L-homoserine phosphate.</text>
</comment>
<name>A0ABY5P895_9LACT</name>
<comment type="catalytic activity">
    <reaction evidence="11 13">
        <text>L-homoserine + ATP = O-phospho-L-homoserine + ADP + H(+)</text>
        <dbReference type="Rhea" id="RHEA:13985"/>
        <dbReference type="ChEBI" id="CHEBI:15378"/>
        <dbReference type="ChEBI" id="CHEBI:30616"/>
        <dbReference type="ChEBI" id="CHEBI:57476"/>
        <dbReference type="ChEBI" id="CHEBI:57590"/>
        <dbReference type="ChEBI" id="CHEBI:456216"/>
        <dbReference type="EC" id="2.7.1.39"/>
    </reaction>
</comment>
<evidence type="ECO:0000256" key="2">
    <source>
        <dbReference type="ARBA" id="ARBA00007370"/>
    </source>
</evidence>
<feature type="binding site" evidence="13">
    <location>
        <begin position="92"/>
        <end position="102"/>
    </location>
    <ligand>
        <name>ATP</name>
        <dbReference type="ChEBI" id="CHEBI:30616"/>
    </ligand>
</feature>
<evidence type="ECO:0000259" key="15">
    <source>
        <dbReference type="Pfam" id="PF08544"/>
    </source>
</evidence>
<keyword evidence="5 13" id="KW-0028">Amino-acid biosynthesis</keyword>
<dbReference type="GO" id="GO:0004413">
    <property type="term" value="F:homoserine kinase activity"/>
    <property type="evidence" value="ECO:0007669"/>
    <property type="project" value="UniProtKB-EC"/>
</dbReference>
<reference evidence="16 17" key="1">
    <citation type="submission" date="2022-08" db="EMBL/GenBank/DDBJ databases">
        <title>Aerococcaceae sp. nov isolated from spoiled eye mask.</title>
        <authorList>
            <person name="Zhou G."/>
            <person name="Xie X.-B."/>
            <person name="Shi Q.-S."/>
            <person name="Wang Y.-S."/>
            <person name="Wen X."/>
            <person name="Peng H."/>
            <person name="Yang X.-J."/>
            <person name="Tao H.-B."/>
            <person name="Huang X.-M."/>
        </authorList>
    </citation>
    <scope>NUCLEOTIDE SEQUENCE [LARGE SCALE GENOMIC DNA]</scope>
    <source>
        <strain evidence="17">DM20194951</strain>
    </source>
</reference>
<dbReference type="HAMAP" id="MF_00384">
    <property type="entry name" value="Homoser_kinase"/>
    <property type="match status" value="1"/>
</dbReference>
<keyword evidence="6 13" id="KW-0808">Transferase</keyword>
<dbReference type="InterPro" id="IPR000870">
    <property type="entry name" value="Homoserine_kinase"/>
</dbReference>
<sequence length="304" mass="32541">MENTFSFSIKVPASTANLGPGFDSIGLAVNRYLTLSVKPSSDDNWTFVAMTEAVKGIPTGKENLVYQVAAAVAADYGQVLPACRVQMTSDIPLARGLGSSAAAIVAGIELANILLTLNLSMAEKARRASLFEGHPDNATASLYGGLVIGMHDETETQIVFGQTPEIDLVAVIPSYELKTQAARSLLPESMPYKEAVKASAVANVLVAAMLTNQWSLAGKMMMQDLFHQPYRMQVVPELKKSLDLASQLDVYGVSLSGAGPTVMFYVPQGQGQRIQSELSKHFPGYNIQTLQVDTLGLQVNISAE</sequence>
<evidence type="ECO:0000256" key="5">
    <source>
        <dbReference type="ARBA" id="ARBA00022605"/>
    </source>
</evidence>
<dbReference type="EC" id="2.7.1.39" evidence="3 13"/>
<keyword evidence="9 13" id="KW-0418">Kinase</keyword>
<keyword evidence="13" id="KW-0963">Cytoplasm</keyword>
<evidence type="ECO:0000313" key="16">
    <source>
        <dbReference type="EMBL" id="UUX34956.1"/>
    </source>
</evidence>
<evidence type="ECO:0000256" key="11">
    <source>
        <dbReference type="ARBA" id="ARBA00049375"/>
    </source>
</evidence>
<dbReference type="Gene3D" id="3.30.230.10">
    <property type="match status" value="1"/>
</dbReference>
<keyword evidence="17" id="KW-1185">Reference proteome</keyword>
<dbReference type="NCBIfam" id="TIGR00191">
    <property type="entry name" value="thrB"/>
    <property type="match status" value="1"/>
</dbReference>
<comment type="similarity">
    <text evidence="2 13">Belongs to the GHMP kinase family. Homoserine kinase subfamily.</text>
</comment>
<evidence type="ECO:0000256" key="9">
    <source>
        <dbReference type="ARBA" id="ARBA00022777"/>
    </source>
</evidence>
<dbReference type="SUPFAM" id="SSF54211">
    <property type="entry name" value="Ribosomal protein S5 domain 2-like"/>
    <property type="match status" value="1"/>
</dbReference>
<dbReference type="InterPro" id="IPR006204">
    <property type="entry name" value="GHMP_kinase_N_dom"/>
</dbReference>
<dbReference type="Pfam" id="PF00288">
    <property type="entry name" value="GHMP_kinases_N"/>
    <property type="match status" value="1"/>
</dbReference>
<dbReference type="PRINTS" id="PR00958">
    <property type="entry name" value="HOMSERKINASE"/>
</dbReference>
<dbReference type="PANTHER" id="PTHR20861:SF1">
    <property type="entry name" value="HOMOSERINE KINASE"/>
    <property type="match status" value="1"/>
</dbReference>
<dbReference type="PIRSF" id="PIRSF000676">
    <property type="entry name" value="Homoser_kin"/>
    <property type="match status" value="1"/>
</dbReference>
<dbReference type="SUPFAM" id="SSF55060">
    <property type="entry name" value="GHMP Kinase, C-terminal domain"/>
    <property type="match status" value="1"/>
</dbReference>
<dbReference type="PANTHER" id="PTHR20861">
    <property type="entry name" value="HOMOSERINE/4-DIPHOSPHOCYTIDYL-2-C-METHYL-D-ERYTHRITOL KINASE"/>
    <property type="match status" value="1"/>
</dbReference>
<evidence type="ECO:0000256" key="8">
    <source>
        <dbReference type="ARBA" id="ARBA00022741"/>
    </source>
</evidence>
<evidence type="ECO:0000256" key="1">
    <source>
        <dbReference type="ARBA" id="ARBA00005015"/>
    </source>
</evidence>
<comment type="subcellular location">
    <subcellularLocation>
        <location evidence="13">Cytoplasm</location>
    </subcellularLocation>
</comment>
<dbReference type="InterPro" id="IPR014721">
    <property type="entry name" value="Ribsml_uS5_D2-typ_fold_subgr"/>
</dbReference>
<evidence type="ECO:0000313" key="17">
    <source>
        <dbReference type="Proteomes" id="UP001315967"/>
    </source>
</evidence>
<evidence type="ECO:0000256" key="10">
    <source>
        <dbReference type="ARBA" id="ARBA00022840"/>
    </source>
</evidence>
<protein>
    <recommendedName>
        <fullName evidence="4 13">Homoserine kinase</fullName>
        <shortName evidence="13">HK</shortName>
        <shortName evidence="13">HSK</shortName>
        <ecNumber evidence="3 13">2.7.1.39</ecNumber>
    </recommendedName>
</protein>
<evidence type="ECO:0000256" key="3">
    <source>
        <dbReference type="ARBA" id="ARBA00012078"/>
    </source>
</evidence>
<feature type="domain" description="GHMP kinase C-terminal" evidence="15">
    <location>
        <begin position="206"/>
        <end position="283"/>
    </location>
</feature>
<organism evidence="16 17">
    <name type="scientific">Fundicoccus culcitae</name>
    <dbReference type="NCBI Taxonomy" id="2969821"/>
    <lineage>
        <taxon>Bacteria</taxon>
        <taxon>Bacillati</taxon>
        <taxon>Bacillota</taxon>
        <taxon>Bacilli</taxon>
        <taxon>Lactobacillales</taxon>
        <taxon>Aerococcaceae</taxon>
        <taxon>Fundicoccus</taxon>
    </lineage>
</organism>
<dbReference type="Pfam" id="PF08544">
    <property type="entry name" value="GHMP_kinases_C"/>
    <property type="match status" value="1"/>
</dbReference>
<dbReference type="InterPro" id="IPR020568">
    <property type="entry name" value="Ribosomal_Su5_D2-typ_SF"/>
</dbReference>
<evidence type="ECO:0000256" key="13">
    <source>
        <dbReference type="HAMAP-Rule" id="MF_00384"/>
    </source>
</evidence>
<gene>
    <name evidence="13 16" type="primary">thrB</name>
    <name evidence="16" type="ORF">NRE15_04735</name>
</gene>
<keyword evidence="8 13" id="KW-0547">Nucleotide-binding</keyword>
<proteinExistence type="inferred from homology"/>
<evidence type="ECO:0000259" key="14">
    <source>
        <dbReference type="Pfam" id="PF00288"/>
    </source>
</evidence>
<evidence type="ECO:0000256" key="12">
    <source>
        <dbReference type="ARBA" id="ARBA00049954"/>
    </source>
</evidence>
<dbReference type="Gene3D" id="3.30.70.890">
    <property type="entry name" value="GHMP kinase, C-terminal domain"/>
    <property type="match status" value="1"/>
</dbReference>
<evidence type="ECO:0000256" key="6">
    <source>
        <dbReference type="ARBA" id="ARBA00022679"/>
    </source>
</evidence>
<dbReference type="InterPro" id="IPR006203">
    <property type="entry name" value="GHMP_knse_ATP-bd_CS"/>
</dbReference>
<comment type="pathway">
    <text evidence="1 13">Amino-acid biosynthesis; L-threonine biosynthesis; L-threonine from L-aspartate: step 4/5.</text>
</comment>
<keyword evidence="10 13" id="KW-0067">ATP-binding</keyword>
<feature type="domain" description="GHMP kinase N-terminal" evidence="14">
    <location>
        <begin position="63"/>
        <end position="145"/>
    </location>
</feature>
<evidence type="ECO:0000256" key="4">
    <source>
        <dbReference type="ARBA" id="ARBA00017858"/>
    </source>
</evidence>
<evidence type="ECO:0000256" key="7">
    <source>
        <dbReference type="ARBA" id="ARBA00022697"/>
    </source>
</evidence>
<dbReference type="Proteomes" id="UP001315967">
    <property type="component" value="Chromosome"/>
</dbReference>
<keyword evidence="7 13" id="KW-0791">Threonine biosynthesis</keyword>
<dbReference type="InterPro" id="IPR036554">
    <property type="entry name" value="GHMP_kinase_C_sf"/>
</dbReference>
<accession>A0ABY5P895</accession>
<dbReference type="EMBL" id="CP102453">
    <property type="protein sequence ID" value="UUX34956.1"/>
    <property type="molecule type" value="Genomic_DNA"/>
</dbReference>